<dbReference type="PANTHER" id="PTHR15495">
    <property type="entry name" value="NEGATIVE REGULATOR OF VESICLE FORMATION-RELATED"/>
    <property type="match status" value="1"/>
</dbReference>
<evidence type="ECO:0000256" key="7">
    <source>
        <dbReference type="ARBA" id="ARBA00022927"/>
    </source>
</evidence>
<comment type="caution">
    <text evidence="10">Lacks conserved residue(s) required for the propagation of feature annotation.</text>
</comment>
<dbReference type="GO" id="GO:0050185">
    <property type="term" value="F:phosphatidylinositol deacylase activity"/>
    <property type="evidence" value="ECO:0007669"/>
    <property type="project" value="TreeGrafter"/>
</dbReference>
<reference evidence="12 13" key="1">
    <citation type="journal article" date="2013" name="Nature">
        <title>Insights into bilaterian evolution from three spiralian genomes.</title>
        <authorList>
            <person name="Simakov O."/>
            <person name="Marletaz F."/>
            <person name="Cho S.J."/>
            <person name="Edsinger-Gonzales E."/>
            <person name="Havlak P."/>
            <person name="Hellsten U."/>
            <person name="Kuo D.H."/>
            <person name="Larsson T."/>
            <person name="Lv J."/>
            <person name="Arendt D."/>
            <person name="Savage R."/>
            <person name="Osoegawa K."/>
            <person name="de Jong P."/>
            <person name="Grimwood J."/>
            <person name="Chapman J.A."/>
            <person name="Shapiro H."/>
            <person name="Aerts A."/>
            <person name="Otillar R.P."/>
            <person name="Terry A.Y."/>
            <person name="Boore J.L."/>
            <person name="Grigoriev I.V."/>
            <person name="Lindberg D.R."/>
            <person name="Seaver E.C."/>
            <person name="Weisblat D.A."/>
            <person name="Putnam N.H."/>
            <person name="Rokhsar D.S."/>
        </authorList>
    </citation>
    <scope>NUCLEOTIDE SEQUENCE [LARGE SCALE GENOMIC DNA]</scope>
</reference>
<keyword evidence="3 10" id="KW-0813">Transport</keyword>
<dbReference type="InterPro" id="IPR039529">
    <property type="entry name" value="PGAP1/BST1"/>
</dbReference>
<evidence type="ECO:0000256" key="8">
    <source>
        <dbReference type="ARBA" id="ARBA00022989"/>
    </source>
</evidence>
<evidence type="ECO:0000313" key="13">
    <source>
        <dbReference type="Proteomes" id="UP000030746"/>
    </source>
</evidence>
<evidence type="ECO:0000256" key="1">
    <source>
        <dbReference type="ARBA" id="ARBA00004477"/>
    </source>
</evidence>
<dbReference type="EC" id="3.1.-.-" evidence="10"/>
<accession>V4B0S7</accession>
<evidence type="ECO:0000256" key="9">
    <source>
        <dbReference type="ARBA" id="ARBA00023136"/>
    </source>
</evidence>
<keyword evidence="4 10" id="KW-0812">Transmembrane</keyword>
<dbReference type="KEGG" id="lgi:LOTGIDRAFT_110439"/>
<dbReference type="OrthoDB" id="348976at2759"/>
<name>V4B0S7_LOTGI</name>
<organism evidence="12 13">
    <name type="scientific">Lottia gigantea</name>
    <name type="common">Giant owl limpet</name>
    <dbReference type="NCBI Taxonomy" id="225164"/>
    <lineage>
        <taxon>Eukaryota</taxon>
        <taxon>Metazoa</taxon>
        <taxon>Spiralia</taxon>
        <taxon>Lophotrochozoa</taxon>
        <taxon>Mollusca</taxon>
        <taxon>Gastropoda</taxon>
        <taxon>Patellogastropoda</taxon>
        <taxon>Lottioidea</taxon>
        <taxon>Lottiidae</taxon>
        <taxon>Lottia</taxon>
    </lineage>
</organism>
<evidence type="ECO:0000256" key="4">
    <source>
        <dbReference type="ARBA" id="ARBA00022692"/>
    </source>
</evidence>
<keyword evidence="9 10" id="KW-0472">Membrane</keyword>
<evidence type="ECO:0000259" key="11">
    <source>
        <dbReference type="Pfam" id="PF07819"/>
    </source>
</evidence>
<dbReference type="GO" id="GO:0015031">
    <property type="term" value="P:protein transport"/>
    <property type="evidence" value="ECO:0007669"/>
    <property type="project" value="UniProtKB-KW"/>
</dbReference>
<dbReference type="SUPFAM" id="SSF53474">
    <property type="entry name" value="alpha/beta-Hydrolases"/>
    <property type="match status" value="1"/>
</dbReference>
<evidence type="ECO:0000256" key="5">
    <source>
        <dbReference type="ARBA" id="ARBA00022801"/>
    </source>
</evidence>
<gene>
    <name evidence="12" type="ORF">LOTGIDRAFT_110439</name>
</gene>
<evidence type="ECO:0000256" key="3">
    <source>
        <dbReference type="ARBA" id="ARBA00022448"/>
    </source>
</evidence>
<dbReference type="AlphaFoldDB" id="V4B0S7"/>
<dbReference type="STRING" id="225164.V4B0S7"/>
<feature type="transmembrane region" description="Helical" evidence="10">
    <location>
        <begin position="7"/>
        <end position="25"/>
    </location>
</feature>
<dbReference type="InterPro" id="IPR012908">
    <property type="entry name" value="PGAP1-ab_dom-like"/>
</dbReference>
<dbReference type="PANTHER" id="PTHR15495:SF7">
    <property type="entry name" value="GPI INOSITOL-DEACYLASE"/>
    <property type="match status" value="1"/>
</dbReference>
<protein>
    <recommendedName>
        <fullName evidence="10">GPI inositol-deacylase</fullName>
        <ecNumber evidence="10">3.1.-.-</ecNumber>
    </recommendedName>
</protein>
<keyword evidence="7 10" id="KW-0653">Protein transport</keyword>
<dbReference type="InterPro" id="IPR029058">
    <property type="entry name" value="AB_hydrolase_fold"/>
</dbReference>
<dbReference type="EMBL" id="KB199905">
    <property type="protein sequence ID" value="ESP03848.1"/>
    <property type="molecule type" value="Genomic_DNA"/>
</dbReference>
<dbReference type="GeneID" id="20230588"/>
<dbReference type="GO" id="GO:0006888">
    <property type="term" value="P:endoplasmic reticulum to Golgi vesicle-mediated transport"/>
    <property type="evidence" value="ECO:0007669"/>
    <property type="project" value="TreeGrafter"/>
</dbReference>
<dbReference type="Proteomes" id="UP000030746">
    <property type="component" value="Unassembled WGS sequence"/>
</dbReference>
<comment type="subcellular location">
    <subcellularLocation>
        <location evidence="1">Endoplasmic reticulum membrane</location>
        <topology evidence="1">Multi-pass membrane protein</topology>
    </subcellularLocation>
</comment>
<comment type="function">
    <text evidence="10">Involved in inositol deacylation of GPI-anchored proteins which plays important roles in the quality control and ER-associated degradation of GPI-anchored proteins.</text>
</comment>
<dbReference type="CTD" id="20230588"/>
<comment type="similarity">
    <text evidence="2 10">Belongs to the GPI inositol-deacylase family.</text>
</comment>
<dbReference type="GO" id="GO:0006505">
    <property type="term" value="P:GPI anchor metabolic process"/>
    <property type="evidence" value="ECO:0007669"/>
    <property type="project" value="TreeGrafter"/>
</dbReference>
<dbReference type="OMA" id="MYETPEY"/>
<keyword evidence="5 10" id="KW-0378">Hydrolase</keyword>
<feature type="domain" description="GPI inositol-deacylase PGAP1-like alpha/beta" evidence="11">
    <location>
        <begin position="79"/>
        <end position="205"/>
    </location>
</feature>
<dbReference type="Gene3D" id="3.40.50.1820">
    <property type="entry name" value="alpha/beta hydrolase"/>
    <property type="match status" value="1"/>
</dbReference>
<proteinExistence type="inferred from homology"/>
<dbReference type="HOGENOM" id="CLU_110852_0_0_1"/>
<evidence type="ECO:0000256" key="2">
    <source>
        <dbReference type="ARBA" id="ARBA00006931"/>
    </source>
</evidence>
<keyword evidence="13" id="KW-1185">Reference proteome</keyword>
<evidence type="ECO:0000256" key="10">
    <source>
        <dbReference type="RuleBase" id="RU365011"/>
    </source>
</evidence>
<dbReference type="Pfam" id="PF07819">
    <property type="entry name" value="PGAP1"/>
    <property type="match status" value="1"/>
</dbReference>
<keyword evidence="8 10" id="KW-1133">Transmembrane helix</keyword>
<evidence type="ECO:0000256" key="6">
    <source>
        <dbReference type="ARBA" id="ARBA00022824"/>
    </source>
</evidence>
<evidence type="ECO:0000313" key="12">
    <source>
        <dbReference type="EMBL" id="ESP03848.1"/>
    </source>
</evidence>
<keyword evidence="6 10" id="KW-0256">Endoplasmic reticulum</keyword>
<dbReference type="RefSeq" id="XP_009045330.1">
    <property type="nucleotide sequence ID" value="XM_009047082.1"/>
</dbReference>
<sequence>MSDILKLVVSLFIVGLVGVGIFDYVKLHEENGCEMTWMYEYPEYLKVDVGRKVSEAYPKYNLYLYGEGSYAGRIRSLKLDGVPVLFIPGNAGSYRQVRSLGSVSLRKSENIKNKIQFNYFSIDFNEEFSGLYGGVLKDQTEFVNECIKKILSFYKSSKSPPSSVILVGHSMGGVIARALFTLSEFNINHVNTIITQSTPHQSPGMYYRTPTLLNVPQ</sequence>
<dbReference type="GO" id="GO:0005789">
    <property type="term" value="C:endoplasmic reticulum membrane"/>
    <property type="evidence" value="ECO:0007669"/>
    <property type="project" value="UniProtKB-SubCell"/>
</dbReference>